<evidence type="ECO:0000313" key="1">
    <source>
        <dbReference type="EMBL" id="CAB9507155.1"/>
    </source>
</evidence>
<name>A0A9N8DUX8_9STRA</name>
<gene>
    <name evidence="1" type="ORF">SEMRO_295_G110340.1</name>
</gene>
<sequence>MSFEDSLNDLSVRRFSGYVCLKAQVGDLSKVYGRTAVNTVWKKWAMARIAQKKPHVGIVIGYTEDSLSSIDSAEYEFSEDPVLRVTGELNSSHEGMSDEEVIETLKSLFCTLAKALKQTQADFKFYGDDDKYMCKYNISYRSRTGDRFEA</sequence>
<reference evidence="1" key="1">
    <citation type="submission" date="2020-06" db="EMBL/GenBank/DDBJ databases">
        <authorList>
            <consortium name="Plant Systems Biology data submission"/>
        </authorList>
    </citation>
    <scope>NUCLEOTIDE SEQUENCE</scope>
    <source>
        <strain evidence="1">D6</strain>
    </source>
</reference>
<evidence type="ECO:0000313" key="2">
    <source>
        <dbReference type="Proteomes" id="UP001153069"/>
    </source>
</evidence>
<organism evidence="1 2">
    <name type="scientific">Seminavis robusta</name>
    <dbReference type="NCBI Taxonomy" id="568900"/>
    <lineage>
        <taxon>Eukaryota</taxon>
        <taxon>Sar</taxon>
        <taxon>Stramenopiles</taxon>
        <taxon>Ochrophyta</taxon>
        <taxon>Bacillariophyta</taxon>
        <taxon>Bacillariophyceae</taxon>
        <taxon>Bacillariophycidae</taxon>
        <taxon>Naviculales</taxon>
        <taxon>Naviculaceae</taxon>
        <taxon>Seminavis</taxon>
    </lineage>
</organism>
<comment type="caution">
    <text evidence="1">The sequence shown here is derived from an EMBL/GenBank/DDBJ whole genome shotgun (WGS) entry which is preliminary data.</text>
</comment>
<dbReference type="EMBL" id="CAICTM010000294">
    <property type="protein sequence ID" value="CAB9507155.1"/>
    <property type="molecule type" value="Genomic_DNA"/>
</dbReference>
<dbReference type="AlphaFoldDB" id="A0A9N8DUX8"/>
<keyword evidence="2" id="KW-1185">Reference proteome</keyword>
<accession>A0A9N8DUX8</accession>
<protein>
    <submittedName>
        <fullName evidence="1">Uncharacterized protein</fullName>
    </submittedName>
</protein>
<dbReference type="Proteomes" id="UP001153069">
    <property type="component" value="Unassembled WGS sequence"/>
</dbReference>
<proteinExistence type="predicted"/>